<dbReference type="SUPFAM" id="SSF46785">
    <property type="entry name" value="Winged helix' DNA-binding domain"/>
    <property type="match status" value="1"/>
</dbReference>
<dbReference type="InterPro" id="IPR000847">
    <property type="entry name" value="LysR_HTH_N"/>
</dbReference>
<evidence type="ECO:0000256" key="4">
    <source>
        <dbReference type="ARBA" id="ARBA00023163"/>
    </source>
</evidence>
<evidence type="ECO:0000256" key="3">
    <source>
        <dbReference type="ARBA" id="ARBA00023125"/>
    </source>
</evidence>
<dbReference type="Gene3D" id="1.10.10.10">
    <property type="entry name" value="Winged helix-like DNA-binding domain superfamily/Winged helix DNA-binding domain"/>
    <property type="match status" value="1"/>
</dbReference>
<dbReference type="GO" id="GO:0003677">
    <property type="term" value="F:DNA binding"/>
    <property type="evidence" value="ECO:0007669"/>
    <property type="project" value="UniProtKB-KW"/>
</dbReference>
<evidence type="ECO:0000259" key="5">
    <source>
        <dbReference type="PROSITE" id="PS50931"/>
    </source>
</evidence>
<sequence>MSRDPSLRKLRYFQAVAESGTVTQAAIDLNVSQSSITTGVREIEEQLGVALFQRTSQGMQLTHQGSRFLNQVRHVFQAVDEAFEGRQENPTSVSGRLDLAMSYTVAGYFLPPLLARFQRRYPGVELCLHEVPRPAILQGLQSGAYDLGIVLTSNVDHSSRVERLPLLHSRRRLWVSSHHPLLARERVGLRDLVDEPYIMLTVDEADQTALRYWAPTGLSPDVRFRTSSVEAVRSMVANGTGISILSDMVYRPWSLEGRRIVHIDLDDPIPTMEIGLAWGREAPLSATARAFHDLAQATVHE</sequence>
<organism evidence="6">
    <name type="scientific">Salinicola endophyticus</name>
    <dbReference type="NCBI Taxonomy" id="1949083"/>
    <lineage>
        <taxon>Bacteria</taxon>
        <taxon>Pseudomonadati</taxon>
        <taxon>Pseudomonadota</taxon>
        <taxon>Gammaproteobacteria</taxon>
        <taxon>Oceanospirillales</taxon>
        <taxon>Halomonadaceae</taxon>
        <taxon>Salinicola</taxon>
    </lineage>
</organism>
<dbReference type="PRINTS" id="PR00039">
    <property type="entry name" value="HTHLYSR"/>
</dbReference>
<dbReference type="Gene3D" id="3.40.190.10">
    <property type="entry name" value="Periplasmic binding protein-like II"/>
    <property type="match status" value="2"/>
</dbReference>
<evidence type="ECO:0000256" key="2">
    <source>
        <dbReference type="ARBA" id="ARBA00023015"/>
    </source>
</evidence>
<dbReference type="PANTHER" id="PTHR30346">
    <property type="entry name" value="TRANSCRIPTIONAL DUAL REGULATOR HCAR-RELATED"/>
    <property type="match status" value="1"/>
</dbReference>
<dbReference type="PROSITE" id="PS50931">
    <property type="entry name" value="HTH_LYSR"/>
    <property type="match status" value="1"/>
</dbReference>
<protein>
    <submittedName>
        <fullName evidence="6">LysR family transcriptional regulator</fullName>
    </submittedName>
</protein>
<keyword evidence="4" id="KW-0804">Transcription</keyword>
<keyword evidence="3" id="KW-0238">DNA-binding</keyword>
<dbReference type="CDD" id="cd08412">
    <property type="entry name" value="PBP2_PAO1_like"/>
    <property type="match status" value="1"/>
</dbReference>
<evidence type="ECO:0000256" key="1">
    <source>
        <dbReference type="ARBA" id="ARBA00009437"/>
    </source>
</evidence>
<dbReference type="InterPro" id="IPR005119">
    <property type="entry name" value="LysR_subst-bd"/>
</dbReference>
<dbReference type="EMBL" id="CP159578">
    <property type="protein sequence ID" value="XCJ79687.1"/>
    <property type="molecule type" value="Genomic_DNA"/>
</dbReference>
<proteinExistence type="inferred from homology"/>
<accession>A0AB74U6D6</accession>
<reference evidence="6" key="1">
    <citation type="submission" date="2024-06" db="EMBL/GenBank/DDBJ databases">
        <title>Complete genome of Salinicola endophyticus HNIBRBA4755.</title>
        <authorList>
            <person name="Shin S.Y."/>
            <person name="Kang H."/>
            <person name="Song J."/>
        </authorList>
    </citation>
    <scope>NUCLEOTIDE SEQUENCE</scope>
    <source>
        <strain evidence="6">HNIBRBA4755</strain>
    </source>
</reference>
<gene>
    <name evidence="6" type="ORF">ABV408_00495</name>
</gene>
<evidence type="ECO:0000313" key="6">
    <source>
        <dbReference type="EMBL" id="XCJ79687.1"/>
    </source>
</evidence>
<dbReference type="Pfam" id="PF03466">
    <property type="entry name" value="LysR_substrate"/>
    <property type="match status" value="1"/>
</dbReference>
<dbReference type="RefSeq" id="WP_353980600.1">
    <property type="nucleotide sequence ID" value="NZ_CP159578.1"/>
</dbReference>
<dbReference type="FunFam" id="1.10.10.10:FF:000001">
    <property type="entry name" value="LysR family transcriptional regulator"/>
    <property type="match status" value="1"/>
</dbReference>
<dbReference type="GO" id="GO:0032993">
    <property type="term" value="C:protein-DNA complex"/>
    <property type="evidence" value="ECO:0007669"/>
    <property type="project" value="TreeGrafter"/>
</dbReference>
<dbReference type="Pfam" id="PF00126">
    <property type="entry name" value="HTH_1"/>
    <property type="match status" value="1"/>
</dbReference>
<comment type="similarity">
    <text evidence="1">Belongs to the LysR transcriptional regulatory family.</text>
</comment>
<dbReference type="InterPro" id="IPR036388">
    <property type="entry name" value="WH-like_DNA-bd_sf"/>
</dbReference>
<dbReference type="InterPro" id="IPR036390">
    <property type="entry name" value="WH_DNA-bd_sf"/>
</dbReference>
<dbReference type="PANTHER" id="PTHR30346:SF0">
    <property type="entry name" value="HCA OPERON TRANSCRIPTIONAL ACTIVATOR HCAR"/>
    <property type="match status" value="1"/>
</dbReference>
<keyword evidence="2" id="KW-0805">Transcription regulation</keyword>
<name>A0AB74U6D6_9GAMM</name>
<dbReference type="GO" id="GO:0003700">
    <property type="term" value="F:DNA-binding transcription factor activity"/>
    <property type="evidence" value="ECO:0007669"/>
    <property type="project" value="InterPro"/>
</dbReference>
<dbReference type="AlphaFoldDB" id="A0AB74U6D6"/>
<dbReference type="SUPFAM" id="SSF53850">
    <property type="entry name" value="Periplasmic binding protein-like II"/>
    <property type="match status" value="1"/>
</dbReference>
<feature type="domain" description="HTH lysR-type" evidence="5">
    <location>
        <begin position="5"/>
        <end position="62"/>
    </location>
</feature>